<dbReference type="EC" id="6.3.5.4" evidence="3"/>
<dbReference type="InterPro" id="IPR029055">
    <property type="entry name" value="Ntn_hydrolases_N"/>
</dbReference>
<dbReference type="InterPro" id="IPR006426">
    <property type="entry name" value="Asn_synth_AEB"/>
</dbReference>
<evidence type="ECO:0000313" key="12">
    <source>
        <dbReference type="Proteomes" id="UP000239549"/>
    </source>
</evidence>
<dbReference type="PANTHER" id="PTHR43284">
    <property type="entry name" value="ASPARAGINE SYNTHETASE (GLUTAMINE-HYDROLYZING)"/>
    <property type="match status" value="1"/>
</dbReference>
<comment type="similarity">
    <text evidence="2">Belongs to the asparagine synthetase family.</text>
</comment>
<keyword evidence="5 9" id="KW-0067">ATP-binding</keyword>
<dbReference type="Pfam" id="PF00733">
    <property type="entry name" value="Asn_synthase"/>
    <property type="match status" value="1"/>
</dbReference>
<dbReference type="AlphaFoldDB" id="A0A2L2XBX2"/>
<evidence type="ECO:0000256" key="6">
    <source>
        <dbReference type="ARBA" id="ARBA00022888"/>
    </source>
</evidence>
<feature type="binding site" evidence="9">
    <location>
        <position position="302"/>
    </location>
    <ligand>
        <name>ATP</name>
        <dbReference type="ChEBI" id="CHEBI:30616"/>
    </ligand>
</feature>
<dbReference type="EMBL" id="BFAV01000121">
    <property type="protein sequence ID" value="GBF33819.1"/>
    <property type="molecule type" value="Genomic_DNA"/>
</dbReference>
<comment type="pathway">
    <text evidence="1">Amino-acid biosynthesis; L-asparagine biosynthesis; L-asparagine from L-aspartate (L-Gln route): step 1/1.</text>
</comment>
<keyword evidence="6" id="KW-0061">Asparagine biosynthesis</keyword>
<dbReference type="SUPFAM" id="SSF56235">
    <property type="entry name" value="N-terminal nucleophile aminohydrolases (Ntn hydrolases)"/>
    <property type="match status" value="1"/>
</dbReference>
<evidence type="ECO:0000313" key="11">
    <source>
        <dbReference type="EMBL" id="GBF33819.1"/>
    </source>
</evidence>
<accession>A0A2L2XBX2</accession>
<dbReference type="InterPro" id="IPR051786">
    <property type="entry name" value="ASN_synthetase/amidase"/>
</dbReference>
<sequence>MVEKDMSAICGIYHYEGKPVTPEIGRAMMREMDIYHADAAGIWQEGHVFLGCHAQHITPESVREILPYHDGLSGLSITADAIIDNRAELCDKLGISNSNRNIMTDSHLILQAYGKWGQDCPKYLVGDFAFVIWDCKRQQMFCVVDPTGARAFYYYLSARHFAFSTLLRPLFVLPEIAREHNETWIADFLAIPSVKHQLDPELTLYKNIYLLPAGYTLTVWPDGVKKQVYWQVERQPELKLKSDGEYEEALREILAEAVRCRLRSIRPVGVMMSGGLDSTSVACLAARELARGGRRLLAFSAVPLSGYRDWLPTDKLADETPYIEAVSEHAGNIDVAYCRFEGKHSLSDTDRLFAILEQPYKILENLFWVDGIMAAAQEQNVGVILNGAAGNATISWGDFSPYLLSLLRAGQWHRLFHESWTIARRYRRPIRAMLKLFWTLLPYNMQKSLYWLENRHWSKNTQDLSPINPDFARRSAVPERFLRFGHDLLYINRLDSFETRQKLLSPAGFSHRGVITTKHALAYRMASRDPTMDKRVIEFCLSLPEDQYVRNGRDRFILRRTMAGILPDKVRLNDTVRGKQSADLAQRLQPFWHELTDEIRNIGRRDAEREYLDVAKVQSELIKFNMLNDDAADDSNLRMLLRSLIFSRFLKYEDSGTRSTTGNAMGNIAASSI</sequence>
<name>A0A2L2XBX2_9FIRM</name>
<dbReference type="Gene3D" id="3.40.50.620">
    <property type="entry name" value="HUPs"/>
    <property type="match status" value="2"/>
</dbReference>
<protein>
    <recommendedName>
        <fullName evidence="3">asparagine synthase (glutamine-hydrolyzing)</fullName>
        <ecNumber evidence="3">6.3.5.4</ecNumber>
    </recommendedName>
</protein>
<comment type="catalytic activity">
    <reaction evidence="8">
        <text>L-aspartate + L-glutamine + ATP + H2O = L-asparagine + L-glutamate + AMP + diphosphate + H(+)</text>
        <dbReference type="Rhea" id="RHEA:12228"/>
        <dbReference type="ChEBI" id="CHEBI:15377"/>
        <dbReference type="ChEBI" id="CHEBI:15378"/>
        <dbReference type="ChEBI" id="CHEBI:29985"/>
        <dbReference type="ChEBI" id="CHEBI:29991"/>
        <dbReference type="ChEBI" id="CHEBI:30616"/>
        <dbReference type="ChEBI" id="CHEBI:33019"/>
        <dbReference type="ChEBI" id="CHEBI:58048"/>
        <dbReference type="ChEBI" id="CHEBI:58359"/>
        <dbReference type="ChEBI" id="CHEBI:456215"/>
        <dbReference type="EC" id="6.3.5.4"/>
    </reaction>
</comment>
<evidence type="ECO:0000259" key="10">
    <source>
        <dbReference type="PROSITE" id="PS51278"/>
    </source>
</evidence>
<dbReference type="GO" id="GO:0006529">
    <property type="term" value="P:asparagine biosynthetic process"/>
    <property type="evidence" value="ECO:0007669"/>
    <property type="project" value="UniProtKB-KW"/>
</dbReference>
<dbReference type="PIRSF" id="PIRSF001589">
    <property type="entry name" value="Asn_synthetase_glu-h"/>
    <property type="match status" value="1"/>
</dbReference>
<dbReference type="GO" id="GO:0005524">
    <property type="term" value="F:ATP binding"/>
    <property type="evidence" value="ECO:0007669"/>
    <property type="project" value="UniProtKB-KW"/>
</dbReference>
<keyword evidence="6" id="KW-0028">Amino-acid biosynthesis</keyword>
<keyword evidence="7" id="KW-0315">Glutamine amidotransferase</keyword>
<feature type="domain" description="Glutamine amidotransferase type-2" evidence="10">
    <location>
        <begin position="10"/>
        <end position="222"/>
    </location>
</feature>
<dbReference type="PROSITE" id="PS51278">
    <property type="entry name" value="GATASE_TYPE_2"/>
    <property type="match status" value="1"/>
</dbReference>
<keyword evidence="4 9" id="KW-0547">Nucleotide-binding</keyword>
<evidence type="ECO:0000256" key="2">
    <source>
        <dbReference type="ARBA" id="ARBA00005752"/>
    </source>
</evidence>
<evidence type="ECO:0000256" key="8">
    <source>
        <dbReference type="ARBA" id="ARBA00048741"/>
    </source>
</evidence>
<evidence type="ECO:0000256" key="3">
    <source>
        <dbReference type="ARBA" id="ARBA00012737"/>
    </source>
</evidence>
<evidence type="ECO:0000256" key="9">
    <source>
        <dbReference type="PIRSR" id="PIRSR001589-2"/>
    </source>
</evidence>
<evidence type="ECO:0000256" key="4">
    <source>
        <dbReference type="ARBA" id="ARBA00022741"/>
    </source>
</evidence>
<dbReference type="Gene3D" id="3.60.20.10">
    <property type="entry name" value="Glutamine Phosphoribosylpyrophosphate, subunit 1, domain 1"/>
    <property type="match status" value="1"/>
</dbReference>
<dbReference type="Pfam" id="PF13537">
    <property type="entry name" value="GATase_7"/>
    <property type="match status" value="1"/>
</dbReference>
<dbReference type="PANTHER" id="PTHR43284:SF1">
    <property type="entry name" value="ASPARAGINE SYNTHETASE"/>
    <property type="match status" value="1"/>
</dbReference>
<proteinExistence type="inferred from homology"/>
<gene>
    <name evidence="11" type="ORF">DCCM_2930</name>
</gene>
<comment type="caution">
    <text evidence="11">The sequence shown here is derived from an EMBL/GenBank/DDBJ whole genome shotgun (WGS) entry which is preliminary data.</text>
</comment>
<evidence type="ECO:0000256" key="1">
    <source>
        <dbReference type="ARBA" id="ARBA00005187"/>
    </source>
</evidence>
<dbReference type="SUPFAM" id="SSF52402">
    <property type="entry name" value="Adenine nucleotide alpha hydrolases-like"/>
    <property type="match status" value="1"/>
</dbReference>
<dbReference type="InterPro" id="IPR001962">
    <property type="entry name" value="Asn_synthase"/>
</dbReference>
<reference evidence="12" key="1">
    <citation type="submission" date="2018-02" db="EMBL/GenBank/DDBJ databases">
        <title>Genome sequence of Desulfocucumis palustris strain NAW-5.</title>
        <authorList>
            <person name="Watanabe M."/>
            <person name="Kojima H."/>
            <person name="Fukui M."/>
        </authorList>
    </citation>
    <scope>NUCLEOTIDE SEQUENCE [LARGE SCALE GENOMIC DNA]</scope>
    <source>
        <strain evidence="12">NAW-5</strain>
    </source>
</reference>
<dbReference type="InterPro" id="IPR014729">
    <property type="entry name" value="Rossmann-like_a/b/a_fold"/>
</dbReference>
<dbReference type="InterPro" id="IPR033738">
    <property type="entry name" value="AsnB_N"/>
</dbReference>
<evidence type="ECO:0000256" key="5">
    <source>
        <dbReference type="ARBA" id="ARBA00022840"/>
    </source>
</evidence>
<dbReference type="CDD" id="cd00712">
    <property type="entry name" value="AsnB"/>
    <property type="match status" value="1"/>
</dbReference>
<evidence type="ECO:0000256" key="7">
    <source>
        <dbReference type="ARBA" id="ARBA00022962"/>
    </source>
</evidence>
<keyword evidence="12" id="KW-1185">Reference proteome</keyword>
<organism evidence="11 12">
    <name type="scientific">Desulfocucumis palustris</name>
    <dbReference type="NCBI Taxonomy" id="1898651"/>
    <lineage>
        <taxon>Bacteria</taxon>
        <taxon>Bacillati</taxon>
        <taxon>Bacillota</taxon>
        <taxon>Clostridia</taxon>
        <taxon>Eubacteriales</taxon>
        <taxon>Desulfocucumaceae</taxon>
        <taxon>Desulfocucumis</taxon>
    </lineage>
</organism>
<dbReference type="Proteomes" id="UP000239549">
    <property type="component" value="Unassembled WGS sequence"/>
</dbReference>
<dbReference type="InterPro" id="IPR017932">
    <property type="entry name" value="GATase_2_dom"/>
</dbReference>
<dbReference type="OrthoDB" id="9763290at2"/>
<feature type="binding site" evidence="9">
    <location>
        <position position="105"/>
    </location>
    <ligand>
        <name>L-glutamine</name>
        <dbReference type="ChEBI" id="CHEBI:58359"/>
    </ligand>
</feature>
<dbReference type="GO" id="GO:0004066">
    <property type="term" value="F:asparagine synthase (glutamine-hydrolyzing) activity"/>
    <property type="evidence" value="ECO:0007669"/>
    <property type="project" value="UniProtKB-EC"/>
</dbReference>